<keyword evidence="3" id="KW-0805">Transcription regulation</keyword>
<evidence type="ECO:0000256" key="1">
    <source>
        <dbReference type="ARBA" id="ARBA00022679"/>
    </source>
</evidence>
<evidence type="ECO:0000256" key="4">
    <source>
        <dbReference type="ARBA" id="ARBA00023163"/>
    </source>
</evidence>
<evidence type="ECO:0000256" key="2">
    <source>
        <dbReference type="ARBA" id="ARBA00022777"/>
    </source>
</evidence>
<dbReference type="InterPro" id="IPR012074">
    <property type="entry name" value="GAF_ANTAR"/>
</dbReference>
<dbReference type="Proteomes" id="UP001595696">
    <property type="component" value="Unassembled WGS sequence"/>
</dbReference>
<dbReference type="InterPro" id="IPR003018">
    <property type="entry name" value="GAF"/>
</dbReference>
<dbReference type="EMBL" id="JBHSAX010000004">
    <property type="protein sequence ID" value="MFC3961271.1"/>
    <property type="molecule type" value="Genomic_DNA"/>
</dbReference>
<evidence type="ECO:0000313" key="6">
    <source>
        <dbReference type="EMBL" id="MFC3961271.1"/>
    </source>
</evidence>
<reference evidence="7" key="1">
    <citation type="journal article" date="2019" name="Int. J. Syst. Evol. Microbiol.">
        <title>The Global Catalogue of Microorganisms (GCM) 10K type strain sequencing project: providing services to taxonomists for standard genome sequencing and annotation.</title>
        <authorList>
            <consortium name="The Broad Institute Genomics Platform"/>
            <consortium name="The Broad Institute Genome Sequencing Center for Infectious Disease"/>
            <person name="Wu L."/>
            <person name="Ma J."/>
        </authorList>
    </citation>
    <scope>NUCLEOTIDE SEQUENCE [LARGE SCALE GENOMIC DNA]</scope>
    <source>
        <strain evidence="7">CGMCC 4.7330</strain>
    </source>
</reference>
<dbReference type="SUPFAM" id="SSF55781">
    <property type="entry name" value="GAF domain-like"/>
    <property type="match status" value="1"/>
</dbReference>
<evidence type="ECO:0000259" key="5">
    <source>
        <dbReference type="PROSITE" id="PS50921"/>
    </source>
</evidence>
<dbReference type="SMART" id="SM01012">
    <property type="entry name" value="ANTAR"/>
    <property type="match status" value="1"/>
</dbReference>
<accession>A0ABV8DMQ8</accession>
<evidence type="ECO:0000256" key="3">
    <source>
        <dbReference type="ARBA" id="ARBA00023015"/>
    </source>
</evidence>
<keyword evidence="7" id="KW-1185">Reference proteome</keyword>
<dbReference type="InterPro" id="IPR011006">
    <property type="entry name" value="CheY-like_superfamily"/>
</dbReference>
<dbReference type="RefSeq" id="WP_378611024.1">
    <property type="nucleotide sequence ID" value="NZ_JBHSAX010000004.1"/>
</dbReference>
<proteinExistence type="predicted"/>
<dbReference type="Gene3D" id="3.30.450.40">
    <property type="match status" value="1"/>
</dbReference>
<name>A0ABV8DMQ8_9NOCA</name>
<dbReference type="InterPro" id="IPR029016">
    <property type="entry name" value="GAF-like_dom_sf"/>
</dbReference>
<dbReference type="PROSITE" id="PS50921">
    <property type="entry name" value="ANTAR"/>
    <property type="match status" value="1"/>
</dbReference>
<dbReference type="Pfam" id="PF03861">
    <property type="entry name" value="ANTAR"/>
    <property type="match status" value="1"/>
</dbReference>
<dbReference type="SMART" id="SM00065">
    <property type="entry name" value="GAF"/>
    <property type="match status" value="1"/>
</dbReference>
<gene>
    <name evidence="6" type="ORF">ACFO0B_04640</name>
</gene>
<organism evidence="6 7">
    <name type="scientific">Nocardia jiangsuensis</name>
    <dbReference type="NCBI Taxonomy" id="1691563"/>
    <lineage>
        <taxon>Bacteria</taxon>
        <taxon>Bacillati</taxon>
        <taxon>Actinomycetota</taxon>
        <taxon>Actinomycetes</taxon>
        <taxon>Mycobacteriales</taxon>
        <taxon>Nocardiaceae</taxon>
        <taxon>Nocardia</taxon>
    </lineage>
</organism>
<sequence length="249" mass="27407">MPETIKTSGEREARLVDAFVRMADTLVDDYDIADVLHELVSHCVRLFDAAAAGIVLSDQRGSLRVLASSTEQTRMLELFQLQTSEGPCWDCVHTGQPVSIADLRAERDRWSSFVPRALDYGFVSVHAIPMRLRRDTIGAMNLFGREPGHLPARDLRTAQALADTATIGILQERAIHRGEVLTEQLQAALTNRIAIEQAKGVLAYAGGVDMDQAFQALRGYGRRRSIRLSDIARQLVTGAVTPDTVLADL</sequence>
<keyword evidence="1" id="KW-0808">Transferase</keyword>
<evidence type="ECO:0000313" key="7">
    <source>
        <dbReference type="Proteomes" id="UP001595696"/>
    </source>
</evidence>
<keyword evidence="2" id="KW-0418">Kinase</keyword>
<dbReference type="PIRSF" id="PIRSF036625">
    <property type="entry name" value="GAF_ANTAR"/>
    <property type="match status" value="1"/>
</dbReference>
<dbReference type="InterPro" id="IPR036388">
    <property type="entry name" value="WH-like_DNA-bd_sf"/>
</dbReference>
<dbReference type="Gene3D" id="1.10.10.10">
    <property type="entry name" value="Winged helix-like DNA-binding domain superfamily/Winged helix DNA-binding domain"/>
    <property type="match status" value="1"/>
</dbReference>
<comment type="caution">
    <text evidence="6">The sequence shown here is derived from an EMBL/GenBank/DDBJ whole genome shotgun (WGS) entry which is preliminary data.</text>
</comment>
<keyword evidence="4" id="KW-0804">Transcription</keyword>
<dbReference type="Pfam" id="PF13185">
    <property type="entry name" value="GAF_2"/>
    <property type="match status" value="1"/>
</dbReference>
<dbReference type="InterPro" id="IPR005561">
    <property type="entry name" value="ANTAR"/>
</dbReference>
<protein>
    <submittedName>
        <fullName evidence="6">GAF and ANTAR domain-containing protein</fullName>
    </submittedName>
</protein>
<feature type="domain" description="ANTAR" evidence="5">
    <location>
        <begin position="175"/>
        <end position="236"/>
    </location>
</feature>
<dbReference type="SUPFAM" id="SSF52172">
    <property type="entry name" value="CheY-like"/>
    <property type="match status" value="1"/>
</dbReference>